<protein>
    <submittedName>
        <fullName evidence="2">Uncharacterized protein</fullName>
    </submittedName>
</protein>
<evidence type="ECO:0000256" key="1">
    <source>
        <dbReference type="SAM" id="Phobius"/>
    </source>
</evidence>
<dbReference type="EMBL" id="CAMPGE010012463">
    <property type="protein sequence ID" value="CAI2371232.1"/>
    <property type="molecule type" value="Genomic_DNA"/>
</dbReference>
<accession>A0AAD1XG97</accession>
<comment type="caution">
    <text evidence="2">The sequence shown here is derived from an EMBL/GenBank/DDBJ whole genome shotgun (WGS) entry which is preliminary data.</text>
</comment>
<keyword evidence="3" id="KW-1185">Reference proteome</keyword>
<sequence length="91" mass="10672">MRQSHYFLFFFYLPFGLRILNLVKFVFLFLGTSSGFLSTLRVAFSPILNGDGLILVFETFFRDKLTVLVYFTFPRVSRFLKFLTSNFLNCG</sequence>
<keyword evidence="1" id="KW-0472">Membrane</keyword>
<keyword evidence="1" id="KW-1133">Transmembrane helix</keyword>
<name>A0AAD1XG97_EUPCR</name>
<dbReference type="Proteomes" id="UP001295684">
    <property type="component" value="Unassembled WGS sequence"/>
</dbReference>
<proteinExistence type="predicted"/>
<organism evidence="2 3">
    <name type="scientific">Euplotes crassus</name>
    <dbReference type="NCBI Taxonomy" id="5936"/>
    <lineage>
        <taxon>Eukaryota</taxon>
        <taxon>Sar</taxon>
        <taxon>Alveolata</taxon>
        <taxon>Ciliophora</taxon>
        <taxon>Intramacronucleata</taxon>
        <taxon>Spirotrichea</taxon>
        <taxon>Hypotrichia</taxon>
        <taxon>Euplotida</taxon>
        <taxon>Euplotidae</taxon>
        <taxon>Moneuplotes</taxon>
    </lineage>
</organism>
<keyword evidence="1" id="KW-0812">Transmembrane</keyword>
<dbReference type="AlphaFoldDB" id="A0AAD1XG97"/>
<gene>
    <name evidence="2" type="ORF">ECRASSUSDP1_LOCUS12552</name>
</gene>
<evidence type="ECO:0000313" key="2">
    <source>
        <dbReference type="EMBL" id="CAI2371232.1"/>
    </source>
</evidence>
<feature type="transmembrane region" description="Helical" evidence="1">
    <location>
        <begin position="7"/>
        <end position="32"/>
    </location>
</feature>
<evidence type="ECO:0000313" key="3">
    <source>
        <dbReference type="Proteomes" id="UP001295684"/>
    </source>
</evidence>
<reference evidence="2" key="1">
    <citation type="submission" date="2023-07" db="EMBL/GenBank/DDBJ databases">
        <authorList>
            <consortium name="AG Swart"/>
            <person name="Singh M."/>
            <person name="Singh A."/>
            <person name="Seah K."/>
            <person name="Emmerich C."/>
        </authorList>
    </citation>
    <scope>NUCLEOTIDE SEQUENCE</scope>
    <source>
        <strain evidence="2">DP1</strain>
    </source>
</reference>